<dbReference type="PANTHER" id="PTHR43772:SF2">
    <property type="entry name" value="PUTATIVE (AFU_ORTHOLOGUE AFUA_2G04480)-RELATED"/>
    <property type="match status" value="1"/>
</dbReference>
<keyword evidence="10" id="KW-1185">Reference proteome</keyword>
<evidence type="ECO:0000256" key="6">
    <source>
        <dbReference type="RuleBase" id="RU361187"/>
    </source>
</evidence>
<evidence type="ECO:0000313" key="10">
    <source>
        <dbReference type="Proteomes" id="UP000594364"/>
    </source>
</evidence>
<evidence type="ECO:0000256" key="2">
    <source>
        <dbReference type="ARBA" id="ARBA00022801"/>
    </source>
</evidence>
<dbReference type="EMBL" id="CP031386">
    <property type="protein sequence ID" value="QPG96781.1"/>
    <property type="molecule type" value="Genomic_DNA"/>
</dbReference>
<dbReference type="Pfam" id="PF04616">
    <property type="entry name" value="Glyco_hydro_43"/>
    <property type="match status" value="1"/>
</dbReference>
<dbReference type="Gene3D" id="2.60.120.560">
    <property type="entry name" value="Exo-inulinase, domain 1"/>
    <property type="match status" value="1"/>
</dbReference>
<evidence type="ECO:0000313" key="9">
    <source>
        <dbReference type="EMBL" id="QPG96781.1"/>
    </source>
</evidence>
<sequence length="508" mass="54553">MKAAAPYFLLTAGLSPILILTTASTASTASTLSTLSTPNFATSEAGNPFVDGFYADPDNEFYNNEYWVYPTSSYAYEKQTYLDAFSSPDLIHWTKHPNILVASDFSWANRAIWAPAPISRNGKYYLYFGANDIQSDSELGGIGVGIADRPEGPYRDAIGKPLIGKYHNGAQPIDQDVFLDDDGQAYIYYGGHGHANVARLNEDMTSLGSFGDGGSVFKEITPENYVEGIQMVKRNGTYYLFWSEGGWGGPDYAVSYAMSSSPTGPFKRVAKILQQDAAVATGSGHNGVIHVPNTDIYYIVYHRHPLGDKIDANDRRLAYDRLHFNGDGTVQPVRMLVHDNFNDGNMIGWTSYGGTWDPRSNALKAGSSAGGKALLHTNFGDVNLSADITIPASNGGDAGLVFRASNPGIGADAYDGYYAGVGTGGKLVLGRASGGSWTQLAVVKADVRPGNKYIVRVQAKGNAISVYAGDSTNAQIHVSDGSFGSGMNGVRVFQTDAVFDNVRVEHLP</sequence>
<organism evidence="9 10">
    <name type="scientific">Epichloe festucae (strain Fl1)</name>
    <dbReference type="NCBI Taxonomy" id="877507"/>
    <lineage>
        <taxon>Eukaryota</taxon>
        <taxon>Fungi</taxon>
        <taxon>Dikarya</taxon>
        <taxon>Ascomycota</taxon>
        <taxon>Pezizomycotina</taxon>
        <taxon>Sordariomycetes</taxon>
        <taxon>Hypocreomycetidae</taxon>
        <taxon>Hypocreales</taxon>
        <taxon>Clavicipitaceae</taxon>
        <taxon>Epichloe</taxon>
    </lineage>
</organism>
<dbReference type="CDD" id="cd18827">
    <property type="entry name" value="GH43_XlnD-like"/>
    <property type="match status" value="1"/>
</dbReference>
<protein>
    <recommendedName>
        <fullName evidence="8">3-keto-alpha-glucoside-1,2-lyase/3-keto-2-hydroxy-glucal hydratase domain-containing protein</fullName>
    </recommendedName>
</protein>
<feature type="signal peptide" evidence="7">
    <location>
        <begin position="1"/>
        <end position="25"/>
    </location>
</feature>
<dbReference type="InterPro" id="IPR023296">
    <property type="entry name" value="Glyco_hydro_beta-prop_sf"/>
</dbReference>
<feature type="domain" description="3-keto-alpha-glucoside-1,2-lyase/3-keto-2-hydroxy-glucal hydratase" evidence="8">
    <location>
        <begin position="341"/>
        <end position="504"/>
    </location>
</feature>
<feature type="site" description="Important for catalytic activity, responsible for pKa modulation of the active site Glu and correct orientation of both the proton donor and substrate" evidence="5">
    <location>
        <position position="174"/>
    </location>
</feature>
<keyword evidence="2 6" id="KW-0378">Hydrolase</keyword>
<dbReference type="InterPro" id="IPR006710">
    <property type="entry name" value="Glyco_hydro_43"/>
</dbReference>
<dbReference type="Gene3D" id="2.115.10.20">
    <property type="entry name" value="Glycosyl hydrolase domain, family 43"/>
    <property type="match status" value="1"/>
</dbReference>
<dbReference type="OrthoDB" id="5211809at2759"/>
<keyword evidence="3" id="KW-0119">Carbohydrate metabolism</keyword>
<reference evidence="9 10" key="1">
    <citation type="journal article" date="2018" name="PLoS Genet.">
        <title>Repeat elements organise 3D genome structure and mediate transcription in the filamentous fungus Epichloe festucae.</title>
        <authorList>
            <person name="Winter D.J."/>
            <person name="Ganley A.R.D."/>
            <person name="Young C.A."/>
            <person name="Liachko I."/>
            <person name="Schardl C.L."/>
            <person name="Dupont P.Y."/>
            <person name="Berry D."/>
            <person name="Ram A."/>
            <person name="Scott B."/>
            <person name="Cox M.P."/>
        </authorList>
    </citation>
    <scope>NUCLEOTIDE SEQUENCE [LARGE SCALE GENOMIC DNA]</scope>
    <source>
        <strain evidence="9 10">Fl1</strain>
    </source>
</reference>
<dbReference type="AlphaFoldDB" id="A0A7S9KPF5"/>
<dbReference type="Proteomes" id="UP000594364">
    <property type="component" value="Chromosome 2"/>
</dbReference>
<dbReference type="Pfam" id="PF06439">
    <property type="entry name" value="3keto-disac_hyd"/>
    <property type="match status" value="1"/>
</dbReference>
<dbReference type="InterPro" id="IPR010496">
    <property type="entry name" value="AL/BT2_dom"/>
</dbReference>
<dbReference type="InterPro" id="IPR052176">
    <property type="entry name" value="Glycosyl_Hydrlase_43_Enz"/>
</dbReference>
<evidence type="ECO:0000256" key="5">
    <source>
        <dbReference type="PIRSR" id="PIRSR606710-2"/>
    </source>
</evidence>
<proteinExistence type="inferred from homology"/>
<name>A0A7S9KPF5_EPIFF</name>
<evidence type="ECO:0000256" key="1">
    <source>
        <dbReference type="ARBA" id="ARBA00009865"/>
    </source>
</evidence>
<accession>A0A7S9KPF5</accession>
<dbReference type="GO" id="GO:0005975">
    <property type="term" value="P:carbohydrate metabolic process"/>
    <property type="evidence" value="ECO:0007669"/>
    <property type="project" value="InterPro"/>
</dbReference>
<dbReference type="PANTHER" id="PTHR43772">
    <property type="entry name" value="ENDO-1,4-BETA-XYLANASE"/>
    <property type="match status" value="1"/>
</dbReference>
<keyword evidence="7" id="KW-0732">Signal</keyword>
<dbReference type="GO" id="GO:0004553">
    <property type="term" value="F:hydrolase activity, hydrolyzing O-glycosyl compounds"/>
    <property type="evidence" value="ECO:0007669"/>
    <property type="project" value="InterPro"/>
</dbReference>
<comment type="similarity">
    <text evidence="1 6">Belongs to the glycosyl hydrolase 43 family.</text>
</comment>
<gene>
    <name evidence="9" type="ORF">C2857_005243</name>
</gene>
<evidence type="ECO:0000256" key="7">
    <source>
        <dbReference type="SAM" id="SignalP"/>
    </source>
</evidence>
<dbReference type="SUPFAM" id="SSF75005">
    <property type="entry name" value="Arabinanase/levansucrase/invertase"/>
    <property type="match status" value="1"/>
</dbReference>
<evidence type="ECO:0000259" key="8">
    <source>
        <dbReference type="Pfam" id="PF06439"/>
    </source>
</evidence>
<keyword evidence="4 6" id="KW-0326">Glycosidase</keyword>
<feature type="chain" id="PRO_5034121593" description="3-keto-alpha-glucoside-1,2-lyase/3-keto-2-hydroxy-glucal hydratase domain-containing protein" evidence="7">
    <location>
        <begin position="26"/>
        <end position="508"/>
    </location>
</feature>
<evidence type="ECO:0000256" key="3">
    <source>
        <dbReference type="ARBA" id="ARBA00023277"/>
    </source>
</evidence>
<evidence type="ECO:0000256" key="4">
    <source>
        <dbReference type="ARBA" id="ARBA00023295"/>
    </source>
</evidence>